<keyword evidence="3" id="KW-0804">Transcription</keyword>
<evidence type="ECO:0000256" key="2">
    <source>
        <dbReference type="ARBA" id="ARBA00023125"/>
    </source>
</evidence>
<dbReference type="InterPro" id="IPR014757">
    <property type="entry name" value="Tscrpt_reg_IclR_C"/>
</dbReference>
<dbReference type="Proteomes" id="UP001108027">
    <property type="component" value="Unassembled WGS sequence"/>
</dbReference>
<keyword evidence="9" id="KW-1185">Reference proteome</keyword>
<dbReference type="GO" id="GO:0003700">
    <property type="term" value="F:DNA-binding transcription factor activity"/>
    <property type="evidence" value="ECO:0007669"/>
    <property type="project" value="TreeGrafter"/>
</dbReference>
<dbReference type="InterPro" id="IPR036390">
    <property type="entry name" value="WH_DNA-bd_sf"/>
</dbReference>
<evidence type="ECO:0000256" key="4">
    <source>
        <dbReference type="ARBA" id="ARBA00040379"/>
    </source>
</evidence>
<dbReference type="PANTHER" id="PTHR30136">
    <property type="entry name" value="HELIX-TURN-HELIX TRANSCRIPTIONAL REGULATOR, ICLR FAMILY"/>
    <property type="match status" value="1"/>
</dbReference>
<keyword evidence="1" id="KW-0805">Transcription regulation</keyword>
<dbReference type="Gene3D" id="3.30.450.40">
    <property type="match status" value="1"/>
</dbReference>
<dbReference type="InterPro" id="IPR036388">
    <property type="entry name" value="WH-like_DNA-bd_sf"/>
</dbReference>
<dbReference type="PROSITE" id="PS51078">
    <property type="entry name" value="ICLR_ED"/>
    <property type="match status" value="1"/>
</dbReference>
<gene>
    <name evidence="8" type="ORF">LL252_03040</name>
</gene>
<dbReference type="PANTHER" id="PTHR30136:SF24">
    <property type="entry name" value="HTH-TYPE TRANSCRIPTIONAL REPRESSOR ALLR"/>
    <property type="match status" value="1"/>
</dbReference>
<feature type="domain" description="IclR-ED" evidence="7">
    <location>
        <begin position="71"/>
        <end position="252"/>
    </location>
</feature>
<dbReference type="GO" id="GO:0045892">
    <property type="term" value="P:negative regulation of DNA-templated transcription"/>
    <property type="evidence" value="ECO:0007669"/>
    <property type="project" value="TreeGrafter"/>
</dbReference>
<dbReference type="SMART" id="SM00346">
    <property type="entry name" value="HTH_ICLR"/>
    <property type="match status" value="1"/>
</dbReference>
<sequence length="252" mass="28284">MAVNRREKGSSITRVLGIIERVSREQRPISPADLSHLLDIPKPSVHRLLQQLEKEDFLRMDSRGLWIPGPRLYRIALDVFQSDGYRLEREAILNKLAARIGETCSIAIPMNLEMMYSDRAQANWPLHIHLPVGTRTPVWCTASGKLYLALLPEERRRSVVASLPLTRMARNTFTEQAGFLDELAAIAEREESEDNEEFIDGMVAVAVPIRDPDGQPFAFLNVHAPVIRTDLAALRGFLPLMREAAAALGAIQ</sequence>
<name>A0A9Q3ULC0_9GAMM</name>
<dbReference type="Pfam" id="PF01614">
    <property type="entry name" value="IclR_C"/>
    <property type="match status" value="1"/>
</dbReference>
<dbReference type="InterPro" id="IPR029016">
    <property type="entry name" value="GAF-like_dom_sf"/>
</dbReference>
<dbReference type="Pfam" id="PF09339">
    <property type="entry name" value="HTH_IclR"/>
    <property type="match status" value="1"/>
</dbReference>
<proteinExistence type="predicted"/>
<dbReference type="RefSeq" id="WP_228232804.1">
    <property type="nucleotide sequence ID" value="NZ_ARXL01000001.1"/>
</dbReference>
<accession>A0A9Q3ULC0</accession>
<reference evidence="8" key="1">
    <citation type="submission" date="2021-10" db="EMBL/GenBank/DDBJ databases">
        <title>The diversity and Nitrogen Metabolism of Culturable Nitrate-Utilizing Bacteria Within the Oxygen Minimum Zone of the Changjiang (Yangtze River)Estuary.</title>
        <authorList>
            <person name="Zhang D."/>
            <person name="Zheng J."/>
            <person name="Liu S."/>
            <person name="He W."/>
        </authorList>
    </citation>
    <scope>NUCLEOTIDE SEQUENCE</scope>
    <source>
        <strain evidence="8">FXH-223</strain>
    </source>
</reference>
<evidence type="ECO:0000313" key="8">
    <source>
        <dbReference type="EMBL" id="MCC4307537.1"/>
    </source>
</evidence>
<organism evidence="8 9">
    <name type="scientific">Alloalcanivorax marinus</name>
    <dbReference type="NCBI Taxonomy" id="1177169"/>
    <lineage>
        <taxon>Bacteria</taxon>
        <taxon>Pseudomonadati</taxon>
        <taxon>Pseudomonadota</taxon>
        <taxon>Gammaproteobacteria</taxon>
        <taxon>Oceanospirillales</taxon>
        <taxon>Alcanivoracaceae</taxon>
        <taxon>Alloalcanivorax</taxon>
    </lineage>
</organism>
<comment type="caution">
    <text evidence="8">The sequence shown here is derived from an EMBL/GenBank/DDBJ whole genome shotgun (WGS) entry which is preliminary data.</text>
</comment>
<dbReference type="PROSITE" id="PS51077">
    <property type="entry name" value="HTH_ICLR"/>
    <property type="match status" value="1"/>
</dbReference>
<dbReference type="EMBL" id="JAJGNA010000002">
    <property type="protein sequence ID" value="MCC4307537.1"/>
    <property type="molecule type" value="Genomic_DNA"/>
</dbReference>
<evidence type="ECO:0000256" key="5">
    <source>
        <dbReference type="ARBA" id="ARBA00042627"/>
    </source>
</evidence>
<dbReference type="Gene3D" id="1.10.10.10">
    <property type="entry name" value="Winged helix-like DNA-binding domain superfamily/Winged helix DNA-binding domain"/>
    <property type="match status" value="1"/>
</dbReference>
<dbReference type="SUPFAM" id="SSF46785">
    <property type="entry name" value="Winged helix' DNA-binding domain"/>
    <property type="match status" value="1"/>
</dbReference>
<feature type="domain" description="HTH iclR-type" evidence="6">
    <location>
        <begin position="9"/>
        <end position="70"/>
    </location>
</feature>
<evidence type="ECO:0000256" key="3">
    <source>
        <dbReference type="ARBA" id="ARBA00023163"/>
    </source>
</evidence>
<evidence type="ECO:0000313" key="9">
    <source>
        <dbReference type="Proteomes" id="UP001108027"/>
    </source>
</evidence>
<dbReference type="InterPro" id="IPR005471">
    <property type="entry name" value="Tscrpt_reg_IclR_N"/>
</dbReference>
<keyword evidence="2" id="KW-0238">DNA-binding</keyword>
<evidence type="ECO:0000259" key="6">
    <source>
        <dbReference type="PROSITE" id="PS51077"/>
    </source>
</evidence>
<protein>
    <recommendedName>
        <fullName evidence="4">HTH-type transcriptional repressor AllR</fullName>
    </recommendedName>
    <alternativeName>
        <fullName evidence="5">Negative regulator of allantoin and glyoxylate utilization operons</fullName>
    </alternativeName>
</protein>
<dbReference type="SUPFAM" id="SSF55781">
    <property type="entry name" value="GAF domain-like"/>
    <property type="match status" value="1"/>
</dbReference>
<evidence type="ECO:0000256" key="1">
    <source>
        <dbReference type="ARBA" id="ARBA00023015"/>
    </source>
</evidence>
<dbReference type="AlphaFoldDB" id="A0A9Q3ULC0"/>
<dbReference type="InterPro" id="IPR050707">
    <property type="entry name" value="HTH_MetabolicPath_Reg"/>
</dbReference>
<evidence type="ECO:0000259" key="7">
    <source>
        <dbReference type="PROSITE" id="PS51078"/>
    </source>
</evidence>
<dbReference type="GO" id="GO:0003677">
    <property type="term" value="F:DNA binding"/>
    <property type="evidence" value="ECO:0007669"/>
    <property type="project" value="UniProtKB-KW"/>
</dbReference>